<evidence type="ECO:0000313" key="1">
    <source>
        <dbReference type="EMBL" id="WVZ71957.1"/>
    </source>
</evidence>
<dbReference type="EMBL" id="CP144748">
    <property type="protein sequence ID" value="WVZ71957.1"/>
    <property type="molecule type" value="Genomic_DNA"/>
</dbReference>
<gene>
    <name evidence="1" type="ORF">U9M48_020484</name>
</gene>
<accession>A0AAQ3TIA3</accession>
<protein>
    <submittedName>
        <fullName evidence="1">Uncharacterized protein</fullName>
    </submittedName>
</protein>
<keyword evidence="2" id="KW-1185">Reference proteome</keyword>
<name>A0AAQ3TIA3_PASNO</name>
<evidence type="ECO:0000313" key="2">
    <source>
        <dbReference type="Proteomes" id="UP001341281"/>
    </source>
</evidence>
<dbReference type="Proteomes" id="UP001341281">
    <property type="component" value="Chromosome 04"/>
</dbReference>
<sequence length="101" mass="11045">MNENWALAGEVASLATQSCVIVSVAGPVRPCPASLPGYHAGITFLFLSSAQRMPQAAVGLEDPSIPHVDLSGQVKRGIDTYFQVEEWTHKEGQHEHVWFED</sequence>
<reference evidence="1 2" key="1">
    <citation type="submission" date="2024-02" db="EMBL/GenBank/DDBJ databases">
        <title>High-quality chromosome-scale genome assembly of Pensacola bahiagrass (Paspalum notatum Flugge var. saurae).</title>
        <authorList>
            <person name="Vega J.M."/>
            <person name="Podio M."/>
            <person name="Orjuela J."/>
            <person name="Siena L.A."/>
            <person name="Pessino S.C."/>
            <person name="Combes M.C."/>
            <person name="Mariac C."/>
            <person name="Albertini E."/>
            <person name="Pupilli F."/>
            <person name="Ortiz J.P.A."/>
            <person name="Leblanc O."/>
        </authorList>
    </citation>
    <scope>NUCLEOTIDE SEQUENCE [LARGE SCALE GENOMIC DNA]</scope>
    <source>
        <strain evidence="1">R1</strain>
        <tissue evidence="1">Leaf</tissue>
    </source>
</reference>
<dbReference type="AlphaFoldDB" id="A0AAQ3TIA3"/>
<organism evidence="1 2">
    <name type="scientific">Paspalum notatum var. saurae</name>
    <dbReference type="NCBI Taxonomy" id="547442"/>
    <lineage>
        <taxon>Eukaryota</taxon>
        <taxon>Viridiplantae</taxon>
        <taxon>Streptophyta</taxon>
        <taxon>Embryophyta</taxon>
        <taxon>Tracheophyta</taxon>
        <taxon>Spermatophyta</taxon>
        <taxon>Magnoliopsida</taxon>
        <taxon>Liliopsida</taxon>
        <taxon>Poales</taxon>
        <taxon>Poaceae</taxon>
        <taxon>PACMAD clade</taxon>
        <taxon>Panicoideae</taxon>
        <taxon>Andropogonodae</taxon>
        <taxon>Paspaleae</taxon>
        <taxon>Paspalinae</taxon>
        <taxon>Paspalum</taxon>
    </lineage>
</organism>
<proteinExistence type="predicted"/>